<accession>F4RB86</accession>
<dbReference type="AlphaFoldDB" id="F4RB86"/>
<sequence>MNSAEEIPIHSCNPKGPPLVPIDVTQCQAALRKFPLNKDGKIELDVNTQDIACGTCKVTLEAMNSDENVLTSVGGAQTAISNVFKVCNGAAGYVVIDIGTGETSTEVVVRSASEQKC</sequence>
<dbReference type="KEGG" id="mlr:MELLADRAFT_103368"/>
<evidence type="ECO:0000313" key="1">
    <source>
        <dbReference type="EMBL" id="EGG10401.1"/>
    </source>
</evidence>
<dbReference type="EMBL" id="GL883095">
    <property type="protein sequence ID" value="EGG10401.1"/>
    <property type="molecule type" value="Genomic_DNA"/>
</dbReference>
<dbReference type="Proteomes" id="UP000001072">
    <property type="component" value="Unassembled WGS sequence"/>
</dbReference>
<dbReference type="InParanoid" id="F4RB86"/>
<reference evidence="2" key="1">
    <citation type="journal article" date="2011" name="Proc. Natl. Acad. Sci. U.S.A.">
        <title>Obligate biotrophy features unraveled by the genomic analysis of rust fungi.</title>
        <authorList>
            <person name="Duplessis S."/>
            <person name="Cuomo C.A."/>
            <person name="Lin Y.-C."/>
            <person name="Aerts A."/>
            <person name="Tisserant E."/>
            <person name="Veneault-Fourrey C."/>
            <person name="Joly D.L."/>
            <person name="Hacquard S."/>
            <person name="Amselem J."/>
            <person name="Cantarel B.L."/>
            <person name="Chiu R."/>
            <person name="Coutinho P.M."/>
            <person name="Feau N."/>
            <person name="Field M."/>
            <person name="Frey P."/>
            <person name="Gelhaye E."/>
            <person name="Goldberg J."/>
            <person name="Grabherr M.G."/>
            <person name="Kodira C.D."/>
            <person name="Kohler A."/>
            <person name="Kuees U."/>
            <person name="Lindquist E.A."/>
            <person name="Lucas S.M."/>
            <person name="Mago R."/>
            <person name="Mauceli E."/>
            <person name="Morin E."/>
            <person name="Murat C."/>
            <person name="Pangilinan J.L."/>
            <person name="Park R."/>
            <person name="Pearson M."/>
            <person name="Quesneville H."/>
            <person name="Rouhier N."/>
            <person name="Sakthikumar S."/>
            <person name="Salamov A.A."/>
            <person name="Schmutz J."/>
            <person name="Selles B."/>
            <person name="Shapiro H."/>
            <person name="Tanguay P."/>
            <person name="Tuskan G.A."/>
            <person name="Henrissat B."/>
            <person name="Van de Peer Y."/>
            <person name="Rouze P."/>
            <person name="Ellis J.G."/>
            <person name="Dodds P.N."/>
            <person name="Schein J.E."/>
            <person name="Zhong S."/>
            <person name="Hamelin R.C."/>
            <person name="Grigoriev I.V."/>
            <person name="Szabo L.J."/>
            <person name="Martin F."/>
        </authorList>
    </citation>
    <scope>NUCLEOTIDE SEQUENCE [LARGE SCALE GENOMIC DNA]</scope>
    <source>
        <strain evidence="2">98AG31 / pathotype 3-4-7</strain>
    </source>
</reference>
<proteinExistence type="predicted"/>
<dbReference type="RefSeq" id="XP_007406702.1">
    <property type="nucleotide sequence ID" value="XM_007406640.1"/>
</dbReference>
<name>F4RB86_MELLP</name>
<gene>
    <name evidence="1" type="ORF">MELLADRAFT_103368</name>
</gene>
<organism evidence="2">
    <name type="scientific">Melampsora larici-populina (strain 98AG31 / pathotype 3-4-7)</name>
    <name type="common">Poplar leaf rust fungus</name>
    <dbReference type="NCBI Taxonomy" id="747676"/>
    <lineage>
        <taxon>Eukaryota</taxon>
        <taxon>Fungi</taxon>
        <taxon>Dikarya</taxon>
        <taxon>Basidiomycota</taxon>
        <taxon>Pucciniomycotina</taxon>
        <taxon>Pucciniomycetes</taxon>
        <taxon>Pucciniales</taxon>
        <taxon>Melampsoraceae</taxon>
        <taxon>Melampsora</taxon>
    </lineage>
</organism>
<evidence type="ECO:0000313" key="2">
    <source>
        <dbReference type="Proteomes" id="UP000001072"/>
    </source>
</evidence>
<dbReference type="VEuPathDB" id="FungiDB:MELLADRAFT_103368"/>
<keyword evidence="2" id="KW-1185">Reference proteome</keyword>
<dbReference type="GeneID" id="18921948"/>
<dbReference type="HOGENOM" id="CLU_2085333_0_0_1"/>
<protein>
    <submittedName>
        <fullName evidence="1">Uncharacterized protein</fullName>
    </submittedName>
</protein>